<evidence type="ECO:0000256" key="2">
    <source>
        <dbReference type="ARBA" id="ARBA00022748"/>
    </source>
</evidence>
<dbReference type="Gene3D" id="3.40.30.10">
    <property type="entry name" value="Glutaredoxin"/>
    <property type="match status" value="1"/>
</dbReference>
<dbReference type="EMBL" id="AP019782">
    <property type="protein sequence ID" value="BBL72536.1"/>
    <property type="molecule type" value="Genomic_DNA"/>
</dbReference>
<dbReference type="PANTHER" id="PTHR42852:SF13">
    <property type="entry name" value="PROTEIN DIPZ"/>
    <property type="match status" value="1"/>
</dbReference>
<dbReference type="CDD" id="cd02966">
    <property type="entry name" value="TlpA_like_family"/>
    <property type="match status" value="1"/>
</dbReference>
<evidence type="ECO:0000256" key="3">
    <source>
        <dbReference type="ARBA" id="ARBA00023284"/>
    </source>
</evidence>
<protein>
    <recommendedName>
        <fullName evidence="4">Thioredoxin domain-containing protein</fullName>
    </recommendedName>
</protein>
<dbReference type="KEGG" id="moz:MoryE10_31420"/>
<dbReference type="GO" id="GO:0030313">
    <property type="term" value="C:cell envelope"/>
    <property type="evidence" value="ECO:0007669"/>
    <property type="project" value="UniProtKB-SubCell"/>
</dbReference>
<accession>A0A8D5AJL5</accession>
<keyword evidence="6" id="KW-1185">Reference proteome</keyword>
<reference evidence="5" key="1">
    <citation type="submission" date="2019-06" db="EMBL/GenBank/DDBJ databases">
        <title>Complete genome sequence of Methylogaea oryzae strain JCM16910.</title>
        <authorList>
            <person name="Asakawa S."/>
        </authorList>
    </citation>
    <scope>NUCLEOTIDE SEQUENCE</scope>
    <source>
        <strain evidence="5">E10</strain>
    </source>
</reference>
<name>A0A8D5AJL5_9GAMM</name>
<dbReference type="Pfam" id="PF08534">
    <property type="entry name" value="Redoxin"/>
    <property type="match status" value="1"/>
</dbReference>
<organism evidence="5 6">
    <name type="scientific">Methylogaea oryzae</name>
    <dbReference type="NCBI Taxonomy" id="1295382"/>
    <lineage>
        <taxon>Bacteria</taxon>
        <taxon>Pseudomonadati</taxon>
        <taxon>Pseudomonadota</taxon>
        <taxon>Gammaproteobacteria</taxon>
        <taxon>Methylococcales</taxon>
        <taxon>Methylococcaceae</taxon>
        <taxon>Methylogaea</taxon>
    </lineage>
</organism>
<dbReference type="Proteomes" id="UP000824988">
    <property type="component" value="Chromosome"/>
</dbReference>
<evidence type="ECO:0000313" key="6">
    <source>
        <dbReference type="Proteomes" id="UP000824988"/>
    </source>
</evidence>
<proteinExistence type="predicted"/>
<comment type="subcellular location">
    <subcellularLocation>
        <location evidence="1">Cell envelope</location>
    </subcellularLocation>
</comment>
<dbReference type="SUPFAM" id="SSF52833">
    <property type="entry name" value="Thioredoxin-like"/>
    <property type="match status" value="1"/>
</dbReference>
<dbReference type="GO" id="GO:0015036">
    <property type="term" value="F:disulfide oxidoreductase activity"/>
    <property type="evidence" value="ECO:0007669"/>
    <property type="project" value="UniProtKB-ARBA"/>
</dbReference>
<dbReference type="PANTHER" id="PTHR42852">
    <property type="entry name" value="THIOL:DISULFIDE INTERCHANGE PROTEIN DSBE"/>
    <property type="match status" value="1"/>
</dbReference>
<feature type="domain" description="Thioredoxin" evidence="4">
    <location>
        <begin position="42"/>
        <end position="183"/>
    </location>
</feature>
<dbReference type="PROSITE" id="PS00194">
    <property type="entry name" value="THIOREDOXIN_1"/>
    <property type="match status" value="1"/>
</dbReference>
<dbReference type="InterPro" id="IPR013740">
    <property type="entry name" value="Redoxin"/>
</dbReference>
<evidence type="ECO:0000259" key="4">
    <source>
        <dbReference type="PROSITE" id="PS51352"/>
    </source>
</evidence>
<dbReference type="InterPro" id="IPR050553">
    <property type="entry name" value="Thioredoxin_ResA/DsbE_sf"/>
</dbReference>
<evidence type="ECO:0000313" key="5">
    <source>
        <dbReference type="EMBL" id="BBL72536.1"/>
    </source>
</evidence>
<gene>
    <name evidence="5" type="ORF">MoryE10_31420</name>
</gene>
<dbReference type="InterPro" id="IPR017937">
    <property type="entry name" value="Thioredoxin_CS"/>
</dbReference>
<dbReference type="InterPro" id="IPR013766">
    <property type="entry name" value="Thioredoxin_domain"/>
</dbReference>
<dbReference type="GO" id="GO:0017004">
    <property type="term" value="P:cytochrome complex assembly"/>
    <property type="evidence" value="ECO:0007669"/>
    <property type="project" value="UniProtKB-KW"/>
</dbReference>
<dbReference type="PROSITE" id="PS51352">
    <property type="entry name" value="THIOREDOXIN_2"/>
    <property type="match status" value="1"/>
</dbReference>
<keyword evidence="2" id="KW-0201">Cytochrome c-type biogenesis</keyword>
<dbReference type="AlphaFoldDB" id="A0A8D5AJL5"/>
<dbReference type="InterPro" id="IPR036249">
    <property type="entry name" value="Thioredoxin-like_sf"/>
</dbReference>
<sequence>MLEGIFRKLRFSRHAAALPVLAGLLALGAGVFFQQRLATPRQEAPVVLPAAELIDLDGRPQRLDGWPGKLVLVNFWATWCEPCREEIPVLNRLQQQYGGQGLQIVGIAIDEPEAVGQFQATVPLAYPSLLAPEQGIALMERLGNRFGVLPYTVIFDRNGLAVLRHPGAITQEEAEKALAPMLVAERGEARAK</sequence>
<keyword evidence="3" id="KW-0676">Redox-active center</keyword>
<evidence type="ECO:0000256" key="1">
    <source>
        <dbReference type="ARBA" id="ARBA00004196"/>
    </source>
</evidence>
<dbReference type="RefSeq" id="WP_054773839.1">
    <property type="nucleotide sequence ID" value="NZ_AP019782.1"/>
</dbReference>